<evidence type="ECO:0000256" key="2">
    <source>
        <dbReference type="ARBA" id="ARBA00022692"/>
    </source>
</evidence>
<protein>
    <recommendedName>
        <fullName evidence="6">RDD domain-containing protein</fullName>
    </recommendedName>
</protein>
<proteinExistence type="predicted"/>
<evidence type="ECO:0000313" key="7">
    <source>
        <dbReference type="EMBL" id="GAB40597.1"/>
    </source>
</evidence>
<evidence type="ECO:0000256" key="5">
    <source>
        <dbReference type="SAM" id="Phobius"/>
    </source>
</evidence>
<comment type="caution">
    <text evidence="7">The sequence shown here is derived from an EMBL/GenBank/DDBJ whole genome shotgun (WGS) entry which is preliminary data.</text>
</comment>
<dbReference type="Proteomes" id="UP000005845">
    <property type="component" value="Unassembled WGS sequence"/>
</dbReference>
<dbReference type="GO" id="GO:0016020">
    <property type="term" value="C:membrane"/>
    <property type="evidence" value="ECO:0007669"/>
    <property type="project" value="UniProtKB-SubCell"/>
</dbReference>
<evidence type="ECO:0000256" key="3">
    <source>
        <dbReference type="ARBA" id="ARBA00022989"/>
    </source>
</evidence>
<dbReference type="AlphaFoldDB" id="H5U4D9"/>
<dbReference type="PANTHER" id="PTHR38480">
    <property type="entry name" value="SLR0254 PROTEIN"/>
    <property type="match status" value="1"/>
</dbReference>
<keyword evidence="8" id="KW-1185">Reference proteome</keyword>
<evidence type="ECO:0000313" key="8">
    <source>
        <dbReference type="Proteomes" id="UP000005845"/>
    </source>
</evidence>
<comment type="subcellular location">
    <subcellularLocation>
        <location evidence="1">Membrane</location>
        <topology evidence="1">Multi-pass membrane protein</topology>
    </subcellularLocation>
</comment>
<reference evidence="7 8" key="1">
    <citation type="submission" date="2012-02" db="EMBL/GenBank/DDBJ databases">
        <title>Whole genome shotgun sequence of Gordonia sputi NBRC 100414.</title>
        <authorList>
            <person name="Yoshida I."/>
            <person name="Hosoyama A."/>
            <person name="Tsuchikane K."/>
            <person name="Katsumata H."/>
            <person name="Yamazaki S."/>
            <person name="Fujita N."/>
        </authorList>
    </citation>
    <scope>NUCLEOTIDE SEQUENCE [LARGE SCALE GENOMIC DNA]</scope>
    <source>
        <strain evidence="7 8">NBRC 100414</strain>
    </source>
</reference>
<keyword evidence="4 5" id="KW-0472">Membrane</keyword>
<feature type="domain" description="RDD" evidence="6">
    <location>
        <begin position="59"/>
        <end position="187"/>
    </location>
</feature>
<name>H5U4D9_9ACTN</name>
<feature type="transmembrane region" description="Helical" evidence="5">
    <location>
        <begin position="97"/>
        <end position="118"/>
    </location>
</feature>
<dbReference type="eggNOG" id="COG1714">
    <property type="taxonomic scope" value="Bacteria"/>
</dbReference>
<evidence type="ECO:0000259" key="6">
    <source>
        <dbReference type="Pfam" id="PF06271"/>
    </source>
</evidence>
<gene>
    <name evidence="7" type="ORF">GOSPT_111_00120</name>
</gene>
<accession>H5U4D9</accession>
<dbReference type="EMBL" id="BAFC01000109">
    <property type="protein sequence ID" value="GAB40597.1"/>
    <property type="molecule type" value="Genomic_DNA"/>
</dbReference>
<feature type="transmembrane region" description="Helical" evidence="5">
    <location>
        <begin position="154"/>
        <end position="174"/>
    </location>
</feature>
<dbReference type="PANTHER" id="PTHR38480:SF1">
    <property type="entry name" value="SLR0254 PROTEIN"/>
    <property type="match status" value="1"/>
</dbReference>
<dbReference type="RefSeq" id="WP_005207668.1">
    <property type="nucleotide sequence ID" value="NZ_BAFC01000109.1"/>
</dbReference>
<dbReference type="InterPro" id="IPR010432">
    <property type="entry name" value="RDD"/>
</dbReference>
<feature type="transmembrane region" description="Helical" evidence="5">
    <location>
        <begin position="65"/>
        <end position="85"/>
    </location>
</feature>
<sequence length="301" mass="32271">MYPGPNMHAGQPMYARPNMYAGPGTYMAPPAPVYGGGTVGLGRNDLVSGEAVALDLPPASLGRRIVSGVIDVVIAVVVLIALFWVSVKIGMSLRDGAVLAGAFALSSVLALIVLPTAVETLSRGKSLGHWALGLRTVRDDAGPIGFRHAFTRSLVGVVEIFVFFGVPAIVCAAISRKDKRVGDLVAGTYVIRDRRSLEVAGTAIMPPHLAEWARTADIGVLTDHQAMLIRGFLHQAPSIRDDALRAALARQLVQTLAPYISPAPPAGANDVDVLNAVAAQRRQREWLRLQRDEELRRRVLR</sequence>
<dbReference type="Pfam" id="PF06271">
    <property type="entry name" value="RDD"/>
    <property type="match status" value="1"/>
</dbReference>
<evidence type="ECO:0000256" key="4">
    <source>
        <dbReference type="ARBA" id="ARBA00023136"/>
    </source>
</evidence>
<evidence type="ECO:0000256" key="1">
    <source>
        <dbReference type="ARBA" id="ARBA00004141"/>
    </source>
</evidence>
<keyword evidence="3 5" id="KW-1133">Transmembrane helix</keyword>
<organism evidence="7 8">
    <name type="scientific">Gordonia sputi NBRC 100414</name>
    <dbReference type="NCBI Taxonomy" id="1089453"/>
    <lineage>
        <taxon>Bacteria</taxon>
        <taxon>Bacillati</taxon>
        <taxon>Actinomycetota</taxon>
        <taxon>Actinomycetes</taxon>
        <taxon>Mycobacteriales</taxon>
        <taxon>Gordoniaceae</taxon>
        <taxon>Gordonia</taxon>
    </lineage>
</organism>
<keyword evidence="2 5" id="KW-0812">Transmembrane</keyword>